<protein>
    <recommendedName>
        <fullName evidence="6">Small ribosomal subunit protein bS16m</fullName>
    </recommendedName>
    <alternativeName>
        <fullName evidence="7">28S ribosomal protein S16, mitochondrial</fullName>
    </alternativeName>
</protein>
<dbReference type="InterPro" id="IPR000307">
    <property type="entry name" value="Ribosomal_bS16"/>
</dbReference>
<dbReference type="OMA" id="PNDYNER"/>
<proteinExistence type="inferred from homology"/>
<dbReference type="Gene3D" id="3.30.1320.10">
    <property type="match status" value="1"/>
</dbReference>
<reference evidence="8" key="1">
    <citation type="submission" date="2018-07" db="EMBL/GenBank/DDBJ databases">
        <authorList>
            <person name="Quirk P.G."/>
            <person name="Krulwich T.A."/>
        </authorList>
    </citation>
    <scope>NUCLEOTIDE SEQUENCE</scope>
</reference>
<dbReference type="PANTHER" id="PTHR12919">
    <property type="entry name" value="30S RIBOSOMAL PROTEIN S16"/>
    <property type="match status" value="1"/>
</dbReference>
<comment type="similarity">
    <text evidence="2">Belongs to the bacterial ribosomal protein bS16 family.</text>
</comment>
<evidence type="ECO:0000313" key="8">
    <source>
        <dbReference type="EMBL" id="SSX20007.1"/>
    </source>
</evidence>
<dbReference type="GO" id="GO:0032543">
    <property type="term" value="P:mitochondrial translation"/>
    <property type="evidence" value="ECO:0007669"/>
    <property type="project" value="TreeGrafter"/>
</dbReference>
<dbReference type="FunFam" id="3.30.1320.10:FF:000004">
    <property type="entry name" value="28S ribosomal protein S16, mitochondrial"/>
    <property type="match status" value="1"/>
</dbReference>
<keyword evidence="5" id="KW-0687">Ribonucleoprotein</keyword>
<gene>
    <name evidence="8" type="primary">CSON000223</name>
</gene>
<evidence type="ECO:0000256" key="2">
    <source>
        <dbReference type="ARBA" id="ARBA00006668"/>
    </source>
</evidence>
<dbReference type="SUPFAM" id="SSF54565">
    <property type="entry name" value="Ribosomal protein S16"/>
    <property type="match status" value="1"/>
</dbReference>
<dbReference type="GO" id="GO:0005743">
    <property type="term" value="C:mitochondrial inner membrane"/>
    <property type="evidence" value="ECO:0007669"/>
    <property type="project" value="UniProtKB-ARBA"/>
</dbReference>
<name>A0A336LUH6_CULSO</name>
<dbReference type="GO" id="GO:0005763">
    <property type="term" value="C:mitochondrial small ribosomal subunit"/>
    <property type="evidence" value="ECO:0007669"/>
    <property type="project" value="TreeGrafter"/>
</dbReference>
<keyword evidence="3" id="KW-0689">Ribosomal protein</keyword>
<dbReference type="HAMAP" id="MF_00385">
    <property type="entry name" value="Ribosomal_bS16"/>
    <property type="match status" value="1"/>
</dbReference>
<keyword evidence="4" id="KW-0496">Mitochondrion</keyword>
<dbReference type="NCBIfam" id="TIGR00002">
    <property type="entry name" value="S16"/>
    <property type="match status" value="1"/>
</dbReference>
<dbReference type="GO" id="GO:0003735">
    <property type="term" value="F:structural constituent of ribosome"/>
    <property type="evidence" value="ECO:0007669"/>
    <property type="project" value="InterPro"/>
</dbReference>
<evidence type="ECO:0000256" key="6">
    <source>
        <dbReference type="ARBA" id="ARBA00035263"/>
    </source>
</evidence>
<evidence type="ECO:0000256" key="3">
    <source>
        <dbReference type="ARBA" id="ARBA00022980"/>
    </source>
</evidence>
<comment type="subcellular location">
    <subcellularLocation>
        <location evidence="1">Mitochondrion</location>
    </subcellularLocation>
</comment>
<dbReference type="AlphaFoldDB" id="A0A336LUH6"/>
<dbReference type="InterPro" id="IPR023803">
    <property type="entry name" value="Ribosomal_bS16_dom_sf"/>
</dbReference>
<sequence length="134" mass="14996">MSLTPASGTGLFYSRAAKIIRLHRKGCANRPFYHIVVTQRVRSPCEQVIEQLGTFDPLVNQHGERLIALNVERIRHWIGSGAHLTNPAAEILGISGLLPIHPRTMLQARRNRAAKAAAEIEAKMKEKEKDQVEQ</sequence>
<dbReference type="EMBL" id="UFQT01000102">
    <property type="protein sequence ID" value="SSX20007.1"/>
    <property type="molecule type" value="Genomic_DNA"/>
</dbReference>
<evidence type="ECO:0000256" key="5">
    <source>
        <dbReference type="ARBA" id="ARBA00023274"/>
    </source>
</evidence>
<accession>A0A336LUH6</accession>
<organism evidence="8">
    <name type="scientific">Culicoides sonorensis</name>
    <name type="common">Biting midge</name>
    <dbReference type="NCBI Taxonomy" id="179676"/>
    <lineage>
        <taxon>Eukaryota</taxon>
        <taxon>Metazoa</taxon>
        <taxon>Ecdysozoa</taxon>
        <taxon>Arthropoda</taxon>
        <taxon>Hexapoda</taxon>
        <taxon>Insecta</taxon>
        <taxon>Pterygota</taxon>
        <taxon>Neoptera</taxon>
        <taxon>Endopterygota</taxon>
        <taxon>Diptera</taxon>
        <taxon>Nematocera</taxon>
        <taxon>Chironomoidea</taxon>
        <taxon>Ceratopogonidae</taxon>
        <taxon>Ceratopogoninae</taxon>
        <taxon>Culicoides</taxon>
        <taxon>Monoculicoides</taxon>
    </lineage>
</organism>
<dbReference type="Pfam" id="PF00886">
    <property type="entry name" value="Ribosomal_S16"/>
    <property type="match status" value="1"/>
</dbReference>
<dbReference type="PANTHER" id="PTHR12919:SF20">
    <property type="entry name" value="SMALL RIBOSOMAL SUBUNIT PROTEIN BS16M"/>
    <property type="match status" value="1"/>
</dbReference>
<evidence type="ECO:0000256" key="4">
    <source>
        <dbReference type="ARBA" id="ARBA00023128"/>
    </source>
</evidence>
<dbReference type="VEuPathDB" id="VectorBase:CSON000223"/>
<evidence type="ECO:0000256" key="1">
    <source>
        <dbReference type="ARBA" id="ARBA00004173"/>
    </source>
</evidence>
<evidence type="ECO:0000256" key="7">
    <source>
        <dbReference type="ARBA" id="ARBA00035438"/>
    </source>
</evidence>